<dbReference type="STRING" id="485913.Krac_6026"/>
<dbReference type="InterPro" id="IPR009057">
    <property type="entry name" value="Homeodomain-like_sf"/>
</dbReference>
<accession>D6TXH4</accession>
<dbReference type="Pfam" id="PF13565">
    <property type="entry name" value="HTH_32"/>
    <property type="match status" value="1"/>
</dbReference>
<keyword evidence="2" id="KW-1185">Reference proteome</keyword>
<dbReference type="OrthoDB" id="172171at2"/>
<reference evidence="1 2" key="1">
    <citation type="journal article" date="2011" name="Stand. Genomic Sci.">
        <title>Non-contiguous finished genome sequence and contextual data of the filamentous soil bacterium Ktedonobacter racemifer type strain (SOSP1-21).</title>
        <authorList>
            <person name="Chang Y.J."/>
            <person name="Land M."/>
            <person name="Hauser L."/>
            <person name="Chertkov O."/>
            <person name="Del Rio T.G."/>
            <person name="Nolan M."/>
            <person name="Copeland A."/>
            <person name="Tice H."/>
            <person name="Cheng J.F."/>
            <person name="Lucas S."/>
            <person name="Han C."/>
            <person name="Goodwin L."/>
            <person name="Pitluck S."/>
            <person name="Ivanova N."/>
            <person name="Ovchinikova G."/>
            <person name="Pati A."/>
            <person name="Chen A."/>
            <person name="Palaniappan K."/>
            <person name="Mavromatis K."/>
            <person name="Liolios K."/>
            <person name="Brettin T."/>
            <person name="Fiebig A."/>
            <person name="Rohde M."/>
            <person name="Abt B."/>
            <person name="Goker M."/>
            <person name="Detter J.C."/>
            <person name="Woyke T."/>
            <person name="Bristow J."/>
            <person name="Eisen J.A."/>
            <person name="Markowitz V."/>
            <person name="Hugenholtz P."/>
            <person name="Kyrpides N.C."/>
            <person name="Klenk H.P."/>
            <person name="Lapidus A."/>
        </authorList>
    </citation>
    <scope>NUCLEOTIDE SEQUENCE [LARGE SCALE GENOMIC DNA]</scope>
    <source>
        <strain evidence="2">DSM 44963</strain>
    </source>
</reference>
<name>D6TXH4_KTERA</name>
<dbReference type="RefSeq" id="WP_007916755.1">
    <property type="nucleotide sequence ID" value="NZ_ADVG01000003.1"/>
</dbReference>
<gene>
    <name evidence="1" type="ORF">Krac_6026</name>
</gene>
<dbReference type="InParanoid" id="D6TXH4"/>
<evidence type="ECO:0000313" key="2">
    <source>
        <dbReference type="Proteomes" id="UP000004508"/>
    </source>
</evidence>
<organism evidence="1 2">
    <name type="scientific">Ktedonobacter racemifer DSM 44963</name>
    <dbReference type="NCBI Taxonomy" id="485913"/>
    <lineage>
        <taxon>Bacteria</taxon>
        <taxon>Bacillati</taxon>
        <taxon>Chloroflexota</taxon>
        <taxon>Ktedonobacteria</taxon>
        <taxon>Ktedonobacterales</taxon>
        <taxon>Ktedonobacteraceae</taxon>
        <taxon>Ktedonobacter</taxon>
    </lineage>
</organism>
<sequence>MPITVTPELRQAARRELVRQIEQGASVQDARVSSVVSMHRTTVYRLLKRVQREGGEQALIDGRHGHPVKLRGEILTFLIESCQSNPCVSSPVVQRLMQERFGLSISVSQLNRVRASLGLTRRLIPREKKAQTDLG</sequence>
<comment type="caution">
    <text evidence="1">The sequence shown here is derived from an EMBL/GenBank/DDBJ whole genome shotgun (WGS) entry which is preliminary data.</text>
</comment>
<protein>
    <recommendedName>
        <fullName evidence="3">Transposase</fullName>
    </recommendedName>
</protein>
<evidence type="ECO:0008006" key="3">
    <source>
        <dbReference type="Google" id="ProtNLM"/>
    </source>
</evidence>
<dbReference type="AlphaFoldDB" id="D6TXH4"/>
<dbReference type="SUPFAM" id="SSF46689">
    <property type="entry name" value="Homeodomain-like"/>
    <property type="match status" value="1"/>
</dbReference>
<dbReference type="EMBL" id="ADVG01000003">
    <property type="protein sequence ID" value="EFH84907.1"/>
    <property type="molecule type" value="Genomic_DNA"/>
</dbReference>
<evidence type="ECO:0000313" key="1">
    <source>
        <dbReference type="EMBL" id="EFH84907.1"/>
    </source>
</evidence>
<proteinExistence type="predicted"/>
<dbReference type="Proteomes" id="UP000004508">
    <property type="component" value="Unassembled WGS sequence"/>
</dbReference>